<dbReference type="Pfam" id="PF02902">
    <property type="entry name" value="Peptidase_C48"/>
    <property type="match status" value="1"/>
</dbReference>
<dbReference type="SUPFAM" id="SSF54001">
    <property type="entry name" value="Cysteine proteinases"/>
    <property type="match status" value="1"/>
</dbReference>
<dbReference type="InterPro" id="IPR003653">
    <property type="entry name" value="Peptidase_C48_C"/>
</dbReference>
<evidence type="ECO:0000259" key="4">
    <source>
        <dbReference type="Pfam" id="PF02902"/>
    </source>
</evidence>
<dbReference type="InterPro" id="IPR038765">
    <property type="entry name" value="Papain-like_cys_pep_sf"/>
</dbReference>
<name>A0AAV0BX59_9ASTE</name>
<keyword evidence="3" id="KW-0378">Hydrolase</keyword>
<evidence type="ECO:0000313" key="6">
    <source>
        <dbReference type="Proteomes" id="UP001152523"/>
    </source>
</evidence>
<proteinExistence type="inferred from homology"/>
<organism evidence="5 6">
    <name type="scientific">Cuscuta epithymum</name>
    <dbReference type="NCBI Taxonomy" id="186058"/>
    <lineage>
        <taxon>Eukaryota</taxon>
        <taxon>Viridiplantae</taxon>
        <taxon>Streptophyta</taxon>
        <taxon>Embryophyta</taxon>
        <taxon>Tracheophyta</taxon>
        <taxon>Spermatophyta</taxon>
        <taxon>Magnoliopsida</taxon>
        <taxon>eudicotyledons</taxon>
        <taxon>Gunneridae</taxon>
        <taxon>Pentapetalae</taxon>
        <taxon>asterids</taxon>
        <taxon>lamiids</taxon>
        <taxon>Solanales</taxon>
        <taxon>Convolvulaceae</taxon>
        <taxon>Cuscuteae</taxon>
        <taxon>Cuscuta</taxon>
        <taxon>Cuscuta subgen. Cuscuta</taxon>
    </lineage>
</organism>
<feature type="domain" description="Ubiquitin-like protease family profile" evidence="4">
    <location>
        <begin position="8"/>
        <end position="84"/>
    </location>
</feature>
<evidence type="ECO:0000256" key="1">
    <source>
        <dbReference type="ARBA" id="ARBA00005234"/>
    </source>
</evidence>
<dbReference type="GO" id="GO:0008234">
    <property type="term" value="F:cysteine-type peptidase activity"/>
    <property type="evidence" value="ECO:0007669"/>
    <property type="project" value="InterPro"/>
</dbReference>
<gene>
    <name evidence="5" type="ORF">CEPIT_LOCUS298</name>
</gene>
<dbReference type="Gene3D" id="3.40.395.10">
    <property type="entry name" value="Adenoviral Proteinase, Chain A"/>
    <property type="match status" value="1"/>
</dbReference>
<protein>
    <recommendedName>
        <fullName evidence="4">Ubiquitin-like protease family profile domain-containing protein</fullName>
    </recommendedName>
</protein>
<evidence type="ECO:0000256" key="3">
    <source>
        <dbReference type="ARBA" id="ARBA00022801"/>
    </source>
</evidence>
<dbReference type="GO" id="GO:0006508">
    <property type="term" value="P:proteolysis"/>
    <property type="evidence" value="ECO:0007669"/>
    <property type="project" value="UniProtKB-KW"/>
</dbReference>
<evidence type="ECO:0000256" key="2">
    <source>
        <dbReference type="ARBA" id="ARBA00022670"/>
    </source>
</evidence>
<accession>A0AAV0BX59</accession>
<comment type="caution">
    <text evidence="5">The sequence shown here is derived from an EMBL/GenBank/DDBJ whole genome shotgun (WGS) entry which is preliminary data.</text>
</comment>
<sequence length="97" mass="10818">MQGLIHYLPLLLAELQSKSVPKSATVTTPFDCVMVSGVPQQINGGDCGFLMLKIAEVMQMGFPISSICPKKIPDYRAKWAYSLYVYGCKKAKRKIQF</sequence>
<evidence type="ECO:0000313" key="5">
    <source>
        <dbReference type="EMBL" id="CAH9051908.1"/>
    </source>
</evidence>
<reference evidence="5" key="1">
    <citation type="submission" date="2022-07" db="EMBL/GenBank/DDBJ databases">
        <authorList>
            <person name="Macas J."/>
            <person name="Novak P."/>
            <person name="Neumann P."/>
        </authorList>
    </citation>
    <scope>NUCLEOTIDE SEQUENCE</scope>
</reference>
<keyword evidence="6" id="KW-1185">Reference proteome</keyword>
<dbReference type="EMBL" id="CAMAPF010000004">
    <property type="protein sequence ID" value="CAH9051908.1"/>
    <property type="molecule type" value="Genomic_DNA"/>
</dbReference>
<dbReference type="AlphaFoldDB" id="A0AAV0BX59"/>
<dbReference type="Proteomes" id="UP001152523">
    <property type="component" value="Unassembled WGS sequence"/>
</dbReference>
<keyword evidence="2" id="KW-0645">Protease</keyword>
<comment type="similarity">
    <text evidence="1">Belongs to the peptidase C48 family.</text>
</comment>